<evidence type="ECO:0000313" key="2">
    <source>
        <dbReference type="Proteomes" id="UP001177260"/>
    </source>
</evidence>
<dbReference type="EMBL" id="JAOPJF010000026">
    <property type="protein sequence ID" value="KAK1145085.1"/>
    <property type="molecule type" value="Genomic_DNA"/>
</dbReference>
<reference evidence="1 2" key="1">
    <citation type="journal article" date="2023" name="ACS Omega">
        <title>Identification of the Neoaspergillic Acid Biosynthesis Gene Cluster by Establishing an In Vitro CRISPR-Ribonucleoprotein Genetic System in Aspergillus melleus.</title>
        <authorList>
            <person name="Yuan B."/>
            <person name="Grau M.F."/>
            <person name="Murata R.M."/>
            <person name="Torok T."/>
            <person name="Venkateswaran K."/>
            <person name="Stajich J.E."/>
            <person name="Wang C.C.C."/>
        </authorList>
    </citation>
    <scope>NUCLEOTIDE SEQUENCE [LARGE SCALE GENOMIC DNA]</scope>
    <source>
        <strain evidence="1 2">IMV 1140</strain>
    </source>
</reference>
<name>A0ACC3B4G5_9EURO</name>
<sequence length="500" mass="55356">MQWNHSAATRGTEDPEKRPMLKHLPPDDPVTPHVGHDIKTPFWEPRSSSTISWRKSICITLLLLVMSILSLVTFFSLGVGISGLPHGPAKTAESPIKNVVVLVQENLSFDVFAGGLTYNPDIDGLVKTGYCNPANVSDPTSERVCAQPIAKNVAPDDPDHSISGGNQQVYSTYHPNYKNDVPDMQGFVTEQIVSYGLHADLSRAAEVINYYTPQTVPVFNAIAENFVLFDRWFASVPGPTNPNRAYLTSGTSHGHGQNDDDFLTSSLPQVSIFEQLSAANVSWINYQNTTGSGFLPDAQFYEWTARSGKDKTNVKPLDQFFRDAKSGTLPQFTWINPECCSYMSFHPPSPINMGEGFVKSIYEAVRSSPQWNETLFILTFDEHGGFADHVSPPENVPAGDNLTYTEKAKDGRPTTFHFDRLGIRVPTVLISPWVGKGIVQNRPVAQSGEFTHTSILKYLADLWNLDVLTPRVEWSPNFKHLITQSFRSDTPEVLPAPATS</sequence>
<protein>
    <submittedName>
        <fullName evidence="1">Uncharacterized protein</fullName>
    </submittedName>
</protein>
<keyword evidence="2" id="KW-1185">Reference proteome</keyword>
<organism evidence="1 2">
    <name type="scientific">Aspergillus melleus</name>
    <dbReference type="NCBI Taxonomy" id="138277"/>
    <lineage>
        <taxon>Eukaryota</taxon>
        <taxon>Fungi</taxon>
        <taxon>Dikarya</taxon>
        <taxon>Ascomycota</taxon>
        <taxon>Pezizomycotina</taxon>
        <taxon>Eurotiomycetes</taxon>
        <taxon>Eurotiomycetidae</taxon>
        <taxon>Eurotiales</taxon>
        <taxon>Aspergillaceae</taxon>
        <taxon>Aspergillus</taxon>
        <taxon>Aspergillus subgen. Circumdati</taxon>
    </lineage>
</organism>
<proteinExistence type="predicted"/>
<gene>
    <name evidence="1" type="ORF">N8T08_004515</name>
</gene>
<evidence type="ECO:0000313" key="1">
    <source>
        <dbReference type="EMBL" id="KAK1145085.1"/>
    </source>
</evidence>
<comment type="caution">
    <text evidence="1">The sequence shown here is derived from an EMBL/GenBank/DDBJ whole genome shotgun (WGS) entry which is preliminary data.</text>
</comment>
<dbReference type="Proteomes" id="UP001177260">
    <property type="component" value="Unassembled WGS sequence"/>
</dbReference>
<accession>A0ACC3B4G5</accession>